<dbReference type="RefSeq" id="XP_010932925.1">
    <property type="nucleotide sequence ID" value="XM_010934623.3"/>
</dbReference>
<organism evidence="27 28">
    <name type="scientific">Elaeis guineensis var. tenera</name>
    <name type="common">Oil palm</name>
    <dbReference type="NCBI Taxonomy" id="51953"/>
    <lineage>
        <taxon>Eukaryota</taxon>
        <taxon>Viridiplantae</taxon>
        <taxon>Streptophyta</taxon>
        <taxon>Embryophyta</taxon>
        <taxon>Tracheophyta</taxon>
        <taxon>Spermatophyta</taxon>
        <taxon>Magnoliopsida</taxon>
        <taxon>Liliopsida</taxon>
        <taxon>Arecaceae</taxon>
        <taxon>Arecoideae</taxon>
        <taxon>Cocoseae</taxon>
        <taxon>Elaeidinae</taxon>
        <taxon>Elaeis</taxon>
    </lineage>
</organism>
<dbReference type="GeneID" id="105053462"/>
<keyword evidence="10" id="KW-0378">Hydrolase</keyword>
<comment type="subcellular location">
    <subcellularLocation>
        <location evidence="3">Nucleus</location>
    </subcellularLocation>
</comment>
<dbReference type="FunCoup" id="A0A6I9S3V3">
    <property type="interactions" value="1744"/>
</dbReference>
<dbReference type="GO" id="GO:0004386">
    <property type="term" value="F:helicase activity"/>
    <property type="evidence" value="ECO:0007669"/>
    <property type="project" value="UniProtKB-KW"/>
</dbReference>
<evidence type="ECO:0000256" key="14">
    <source>
        <dbReference type="ARBA" id="ARBA00022884"/>
    </source>
</evidence>
<dbReference type="Pfam" id="PF00270">
    <property type="entry name" value="DEAD"/>
    <property type="match status" value="1"/>
</dbReference>
<dbReference type="FunFam" id="2.170.260.10:FF:000004">
    <property type="entry name" value="Dicer-like 104"/>
    <property type="match status" value="1"/>
</dbReference>
<evidence type="ECO:0000256" key="2">
    <source>
        <dbReference type="ARBA" id="ARBA00001946"/>
    </source>
</evidence>
<dbReference type="PROSITE" id="PS51327">
    <property type="entry name" value="DICER_DSRBF"/>
    <property type="match status" value="1"/>
</dbReference>
<dbReference type="Pfam" id="PF00636">
    <property type="entry name" value="Ribonuclease_3"/>
    <property type="match status" value="2"/>
</dbReference>
<dbReference type="Proteomes" id="UP000504607">
    <property type="component" value="Chromosome 10"/>
</dbReference>
<evidence type="ECO:0000256" key="15">
    <source>
        <dbReference type="ARBA" id="ARBA00023158"/>
    </source>
</evidence>
<dbReference type="GO" id="GO:0005524">
    <property type="term" value="F:ATP binding"/>
    <property type="evidence" value="ECO:0007669"/>
    <property type="project" value="UniProtKB-KW"/>
</dbReference>
<dbReference type="FunFam" id="3.40.50.300:FF:000705">
    <property type="entry name" value="Endoribonuclease dicer-like protein"/>
    <property type="match status" value="1"/>
</dbReference>
<feature type="region of interest" description="Disordered" evidence="21">
    <location>
        <begin position="1"/>
        <end position="34"/>
    </location>
</feature>
<evidence type="ECO:0000256" key="5">
    <source>
        <dbReference type="ARBA" id="ARBA00022722"/>
    </source>
</evidence>
<evidence type="ECO:0000259" key="22">
    <source>
        <dbReference type="PROSITE" id="PS50142"/>
    </source>
</evidence>
<dbReference type="PANTHER" id="PTHR14950">
    <property type="entry name" value="DICER-RELATED"/>
    <property type="match status" value="1"/>
</dbReference>
<keyword evidence="7" id="KW-0677">Repeat</keyword>
<keyword evidence="12" id="KW-0067">ATP-binding</keyword>
<dbReference type="SMART" id="SM00490">
    <property type="entry name" value="HELICc"/>
    <property type="match status" value="1"/>
</dbReference>
<keyword evidence="16" id="KW-0464">Manganese</keyword>
<evidence type="ECO:0000256" key="9">
    <source>
        <dbReference type="ARBA" id="ARBA00022759"/>
    </source>
</evidence>
<accession>A0A6I9S3V3</accession>
<evidence type="ECO:0000313" key="27">
    <source>
        <dbReference type="Proteomes" id="UP000504607"/>
    </source>
</evidence>
<keyword evidence="13" id="KW-0460">Magnesium</keyword>
<dbReference type="FunFam" id="1.10.1520.10:FF:000004">
    <property type="entry name" value="Endoribonuclease dicer-like 1"/>
    <property type="match status" value="1"/>
</dbReference>
<dbReference type="FunFam" id="3.30.160.380:FF:000001">
    <property type="entry name" value="Endoribonuclease dicer-like 1"/>
    <property type="match status" value="1"/>
</dbReference>
<dbReference type="GO" id="GO:0010267">
    <property type="term" value="P:ta-siRNA processing"/>
    <property type="evidence" value="ECO:0007669"/>
    <property type="project" value="UniProtKB-ARBA"/>
</dbReference>
<name>A0A6I9S3V3_ELAGV</name>
<dbReference type="Gene3D" id="3.30.160.380">
    <property type="entry name" value="Dicer dimerisation domain"/>
    <property type="match status" value="1"/>
</dbReference>
<dbReference type="InterPro" id="IPR038248">
    <property type="entry name" value="Dicer_dimer_sf"/>
</dbReference>
<evidence type="ECO:0000256" key="3">
    <source>
        <dbReference type="ARBA" id="ARBA00004123"/>
    </source>
</evidence>
<dbReference type="Pfam" id="PF00271">
    <property type="entry name" value="Helicase_C"/>
    <property type="match status" value="1"/>
</dbReference>
<evidence type="ECO:0000256" key="11">
    <source>
        <dbReference type="ARBA" id="ARBA00022806"/>
    </source>
</evidence>
<dbReference type="Pfam" id="PF02170">
    <property type="entry name" value="PAZ"/>
    <property type="match status" value="1"/>
</dbReference>
<keyword evidence="8" id="KW-0547">Nucleotide-binding</keyword>
<protein>
    <submittedName>
        <fullName evidence="28">Endoribonuclease Dicer homolog 3a</fullName>
    </submittedName>
</protein>
<keyword evidence="17" id="KW-0539">Nucleus</keyword>
<evidence type="ECO:0000256" key="21">
    <source>
        <dbReference type="SAM" id="MobiDB-lite"/>
    </source>
</evidence>
<dbReference type="CDD" id="cd00593">
    <property type="entry name" value="RIBOc"/>
    <property type="match status" value="2"/>
</dbReference>
<dbReference type="InterPro" id="IPR001650">
    <property type="entry name" value="Helicase_C-like"/>
</dbReference>
<dbReference type="InterPro" id="IPR036085">
    <property type="entry name" value="PAZ_dom_sf"/>
</dbReference>
<dbReference type="FunFam" id="3.40.50.300:FF:000420">
    <property type="entry name" value="Endoribonuclease dicer-like 1"/>
    <property type="match status" value="1"/>
</dbReference>
<dbReference type="InterPro" id="IPR014001">
    <property type="entry name" value="Helicase_ATP-bd"/>
</dbReference>
<dbReference type="Pfam" id="PF03368">
    <property type="entry name" value="Dicer_dimer"/>
    <property type="match status" value="1"/>
</dbReference>
<dbReference type="PROSITE" id="PS50142">
    <property type="entry name" value="RNASE_3_2"/>
    <property type="match status" value="2"/>
</dbReference>
<dbReference type="CDD" id="cd18802">
    <property type="entry name" value="SF2_C_dicer"/>
    <property type="match status" value="1"/>
</dbReference>
<evidence type="ECO:0000259" key="24">
    <source>
        <dbReference type="PROSITE" id="PS51192"/>
    </source>
</evidence>
<dbReference type="SUPFAM" id="SSF101690">
    <property type="entry name" value="PAZ domain"/>
    <property type="match status" value="1"/>
</dbReference>
<dbReference type="InterPro" id="IPR011545">
    <property type="entry name" value="DEAD/DEAH_box_helicase_dom"/>
</dbReference>
<dbReference type="Gene3D" id="3.40.50.300">
    <property type="entry name" value="P-loop containing nucleotide triphosphate hydrolases"/>
    <property type="match status" value="2"/>
</dbReference>
<comment type="cofactor">
    <cofactor evidence="1">
        <name>Mn(2+)</name>
        <dbReference type="ChEBI" id="CHEBI:29035"/>
    </cofactor>
</comment>
<keyword evidence="6" id="KW-0479">Metal-binding</keyword>
<feature type="domain" description="Helicase C-terminal" evidence="25">
    <location>
        <begin position="395"/>
        <end position="554"/>
    </location>
</feature>
<dbReference type="SUPFAM" id="SSF52540">
    <property type="entry name" value="P-loop containing nucleoside triphosphate hydrolases"/>
    <property type="match status" value="1"/>
</dbReference>
<dbReference type="CDD" id="cd18034">
    <property type="entry name" value="DEXHc_dicer"/>
    <property type="match status" value="1"/>
</dbReference>
<dbReference type="PROSITE" id="PS00517">
    <property type="entry name" value="RNASE_3_1"/>
    <property type="match status" value="1"/>
</dbReference>
<evidence type="ECO:0000259" key="26">
    <source>
        <dbReference type="PROSITE" id="PS51327"/>
    </source>
</evidence>
<comment type="similarity">
    <text evidence="18 20">Belongs to the helicase family. Dicer subfamily.</text>
</comment>
<dbReference type="FunFam" id="1.10.1520.10:FF:000008">
    <property type="entry name" value="Dicer-like 104"/>
    <property type="match status" value="1"/>
</dbReference>
<dbReference type="KEGG" id="egu:105053462"/>
<evidence type="ECO:0000259" key="23">
    <source>
        <dbReference type="PROSITE" id="PS50821"/>
    </source>
</evidence>
<feature type="domain" description="RNase III" evidence="22">
    <location>
        <begin position="1246"/>
        <end position="1394"/>
    </location>
</feature>
<dbReference type="PANTHER" id="PTHR14950:SF46">
    <property type="entry name" value="ENDORIBONUCLEASE DICER HOMOLOG 3"/>
    <property type="match status" value="1"/>
</dbReference>
<evidence type="ECO:0000313" key="28">
    <source>
        <dbReference type="RefSeq" id="XP_010932925.1"/>
    </source>
</evidence>
<dbReference type="InterPro" id="IPR005034">
    <property type="entry name" value="Dicer_dimerisation"/>
</dbReference>
<evidence type="ECO:0000256" key="10">
    <source>
        <dbReference type="ARBA" id="ARBA00022801"/>
    </source>
</evidence>
<reference evidence="28" key="1">
    <citation type="submission" date="2025-08" db="UniProtKB">
        <authorList>
            <consortium name="RefSeq"/>
        </authorList>
    </citation>
    <scope>IDENTIFICATION</scope>
</reference>
<keyword evidence="14 20" id="KW-0694">RNA-binding</keyword>
<feature type="region of interest" description="Disordered" evidence="21">
    <location>
        <begin position="975"/>
        <end position="995"/>
    </location>
</feature>
<dbReference type="Gene3D" id="2.170.260.10">
    <property type="entry name" value="paz domain"/>
    <property type="match status" value="1"/>
</dbReference>
<evidence type="ECO:0000256" key="1">
    <source>
        <dbReference type="ARBA" id="ARBA00001936"/>
    </source>
</evidence>
<comment type="function">
    <text evidence="19">Probably involved in the RNA silencing pathway. May cleave double-stranded RNA to produce short 21-24 nucleotides (nt) RNAs which target the selective destruction of complementary RNAs.</text>
</comment>
<proteinExistence type="inferred from homology"/>
<gene>
    <name evidence="28" type="primary">LOC105053462</name>
</gene>
<dbReference type="SMART" id="SM00535">
    <property type="entry name" value="RIBOc"/>
    <property type="match status" value="2"/>
</dbReference>
<dbReference type="InParanoid" id="A0A6I9S3V3"/>
<dbReference type="SMART" id="SM00487">
    <property type="entry name" value="DEXDc"/>
    <property type="match status" value="1"/>
</dbReference>
<dbReference type="SMART" id="SM00949">
    <property type="entry name" value="PAZ"/>
    <property type="match status" value="1"/>
</dbReference>
<keyword evidence="27" id="KW-1185">Reference proteome</keyword>
<evidence type="ECO:0000256" key="19">
    <source>
        <dbReference type="ARBA" id="ARBA00056187"/>
    </source>
</evidence>
<evidence type="ECO:0000259" key="25">
    <source>
        <dbReference type="PROSITE" id="PS51194"/>
    </source>
</evidence>
<feature type="compositionally biased region" description="Basic and acidic residues" evidence="21">
    <location>
        <begin position="979"/>
        <end position="994"/>
    </location>
</feature>
<dbReference type="SUPFAM" id="SSF69065">
    <property type="entry name" value="RNase III domain-like"/>
    <property type="match status" value="2"/>
</dbReference>
<dbReference type="InterPro" id="IPR000999">
    <property type="entry name" value="RNase_III_dom"/>
</dbReference>
<dbReference type="PROSITE" id="PS51194">
    <property type="entry name" value="HELICASE_CTER"/>
    <property type="match status" value="1"/>
</dbReference>
<feature type="domain" description="PAZ" evidence="23">
    <location>
        <begin position="886"/>
        <end position="1008"/>
    </location>
</feature>
<dbReference type="Gene3D" id="3.30.160.20">
    <property type="match status" value="1"/>
</dbReference>
<keyword evidence="11" id="KW-0347">Helicase</keyword>
<evidence type="ECO:0000256" key="8">
    <source>
        <dbReference type="ARBA" id="ARBA00022741"/>
    </source>
</evidence>
<keyword evidence="15" id="KW-0943">RNA-mediated gene silencing</keyword>
<feature type="domain" description="Dicer dsRNA-binding fold" evidence="26">
    <location>
        <begin position="580"/>
        <end position="670"/>
    </location>
</feature>
<comment type="subunit">
    <text evidence="4">May interact with ARGONAUTE1 or PINHEAD through their common PAZ domains.</text>
</comment>
<dbReference type="InterPro" id="IPR027417">
    <property type="entry name" value="P-loop_NTPase"/>
</dbReference>
<dbReference type="Gene3D" id="1.10.1520.10">
    <property type="entry name" value="Ribonuclease III domain"/>
    <property type="match status" value="2"/>
</dbReference>
<dbReference type="GO" id="GO:0046872">
    <property type="term" value="F:metal ion binding"/>
    <property type="evidence" value="ECO:0007669"/>
    <property type="project" value="UniProtKB-KW"/>
</dbReference>
<sequence>MAPPAAVDPLKRPPGTAEGEGSQGGAKKPRRECHEFEPRSYQLAVYEVALRRNTIAVLDTGAGKTMIAVMLIKQIGKELKMSGDRQIIIFLAPTVHLVIQQFEVIKIHTDLEVTHYFGAKGVDEWTAACWEKEVSNYQVMVMTPKILLDALRKGFLTLDIVRLLIFDECHHATGNHPYTRIMKEFYHKSVLRVSVFGMTASPIAKKGGSSVTDCEDQLSELESILDAKMYTVADRSEMEFYVPAAKEVKMYYNPKLFLHEDLKSELKILWAKYDASVAQLQNSAVYLHRDAAERIKASRQRLSNWHEKICFCLDDHGLICAIEATRICMEAVHLPYAAEGCDLPMENVVQYSAFLEEVSHAIEKRMIDGYEMLLKTDCGCLEAMHLGYISPKLYELMQFFKSFWASNHVLCLIFVDRIITAKVVEQLMKKISYLSHFTVSYLTGGSASVDALTPKMQKETLHLFRSGKVNILFTTDVAEEGIDIPDCSCVIRFDLPKTVRSYVQSHGRARQAGSLYVIMLERGNIQQRNLLFDIIRSKHSMMDAALNRDPHALISKPSCSEEIDAYYVETTGARVTADSSVSLVYKYCEKLPRDKYFTPKPVFEFTLYGGSYQCTLTLPPNAAFQTLVGPVHRNSHLSKQLVCMDACKKLHQLGALNDRLLPFVEEPLEIAHNEKIEEKEIAAGAGTTKRKELHGTTTVCATSGTWAHKKADVTLQGYKLNFTCDQVGQNYCDFVLLFDAILDEDVASVEMDLYLVDKIVKASVSPCGPIQLDIEQVEDAKLFQEIFFNGLFGRLFLGSKSSGKPREFLLKEDNESLWSTQCMYLLLPLETSCYQDREVISINWKGISASASVVRFMRKICTPVAESGPSGSCCSGSSETECCESDMIQLANKAENLKSFKDMIVIAIHTGKIYSVLDVVIGSSADSPFGGNSDKSPLEFRTFSEYFNKKYGIALQHPRQPLLLLKHSHNPHNLLSSKSKHEGNVASKKSDKSQNHVHMPPELLVHIDVPINVLKSFYLLPSLMHRMESIMLTSQLRKEIAFYPSNTCISSILILEAITTVRCCEDFSLERLELLGDSVLKYAVSSCLFMKFPKKHEGQLSSCRQQLVCNAMLHRLGTKCNIQGYIRDAAFDPRRWVAPGQLTSHPAPCKCRLENSEVPKKIIYETEDKYIVIGKACDKGHRWICSKTIADCVEALIGAYYVGGGLNAALAVLKWLGIDAELDLELVEDIMRTASMYSYHPRIDEIEILESKLGYKFTIRGLLLEAITHASQQELGACYCYQRLEFLGDSVLDLLITWHLFKCYKDIDPGELTDLRSASVNNDNFAQVAIKQKLQQHLQHGSGLLLEQITEYVKRLENSSEDKYLVSSAGSLKGPKVLGDIVESIAGAILIDTKLDLNKVWKIFEPLLSPIVTPDNLELPPLRELSELCSHHGYFLNTKCENKGDTVVAILEVQLKDVLFVRRGCERNKKAAKGQAAVLLLKDLEERGLSHYRYPSKRRQPEENSVDKIKSVDDACLLTMDMDMPTPPRENELIESKNMRDPEPVLLTVKIQKGGPRTALYELCKRWQWPMPSFESIEQKPSGKVALARNAEGRTGFHSFRSTITLHVPNSAVITLTGEQRADKKSSQDSVALAMLYELEKRGRCRIQEV</sequence>
<keyword evidence="9" id="KW-0255">Endonuclease</keyword>
<dbReference type="PROSITE" id="PS50821">
    <property type="entry name" value="PAZ"/>
    <property type="match status" value="1"/>
</dbReference>
<dbReference type="GO" id="GO:0005634">
    <property type="term" value="C:nucleus"/>
    <property type="evidence" value="ECO:0007669"/>
    <property type="project" value="UniProtKB-SubCell"/>
</dbReference>
<evidence type="ECO:0000256" key="16">
    <source>
        <dbReference type="ARBA" id="ARBA00023211"/>
    </source>
</evidence>
<dbReference type="InterPro" id="IPR003100">
    <property type="entry name" value="PAZ_dom"/>
</dbReference>
<feature type="domain" description="RNase III" evidence="22">
    <location>
        <begin position="1033"/>
        <end position="1205"/>
    </location>
</feature>
<comment type="cofactor">
    <cofactor evidence="2">
        <name>Mg(2+)</name>
        <dbReference type="ChEBI" id="CHEBI:18420"/>
    </cofactor>
</comment>
<dbReference type="OrthoDB" id="6513042at2759"/>
<evidence type="ECO:0000256" key="6">
    <source>
        <dbReference type="ARBA" id="ARBA00022723"/>
    </source>
</evidence>
<keyword evidence="5" id="KW-0540">Nuclease</keyword>
<dbReference type="GO" id="GO:0004525">
    <property type="term" value="F:ribonuclease III activity"/>
    <property type="evidence" value="ECO:0007669"/>
    <property type="project" value="InterPro"/>
</dbReference>
<evidence type="ECO:0000256" key="18">
    <source>
        <dbReference type="ARBA" id="ARBA00035116"/>
    </source>
</evidence>
<evidence type="ECO:0000256" key="7">
    <source>
        <dbReference type="ARBA" id="ARBA00022737"/>
    </source>
</evidence>
<dbReference type="GO" id="GO:0003723">
    <property type="term" value="F:RNA binding"/>
    <property type="evidence" value="ECO:0007669"/>
    <property type="project" value="UniProtKB-UniRule"/>
</dbReference>
<evidence type="ECO:0000256" key="4">
    <source>
        <dbReference type="ARBA" id="ARBA00011499"/>
    </source>
</evidence>
<evidence type="ECO:0000256" key="12">
    <source>
        <dbReference type="ARBA" id="ARBA00022840"/>
    </source>
</evidence>
<evidence type="ECO:0000256" key="17">
    <source>
        <dbReference type="ARBA" id="ARBA00023242"/>
    </source>
</evidence>
<evidence type="ECO:0000256" key="13">
    <source>
        <dbReference type="ARBA" id="ARBA00022842"/>
    </source>
</evidence>
<feature type="domain" description="Helicase ATP-binding" evidence="24">
    <location>
        <begin position="45"/>
        <end position="220"/>
    </location>
</feature>
<dbReference type="PROSITE" id="PS51192">
    <property type="entry name" value="HELICASE_ATP_BIND_1"/>
    <property type="match status" value="1"/>
</dbReference>
<evidence type="ECO:0000256" key="20">
    <source>
        <dbReference type="PROSITE-ProRule" id="PRU00657"/>
    </source>
</evidence>
<dbReference type="InterPro" id="IPR036389">
    <property type="entry name" value="RNase_III_sf"/>
</dbReference>
<dbReference type="GO" id="GO:0005737">
    <property type="term" value="C:cytoplasm"/>
    <property type="evidence" value="ECO:0007669"/>
    <property type="project" value="TreeGrafter"/>
</dbReference>